<dbReference type="RefSeq" id="WP_218632075.1">
    <property type="nucleotide sequence ID" value="NZ_JAHVAH010000001.1"/>
</dbReference>
<evidence type="ECO:0000256" key="7">
    <source>
        <dbReference type="ARBA" id="ARBA00022840"/>
    </source>
</evidence>
<comment type="catalytic activity">
    <reaction evidence="1">
        <text>ATP + protein L-histidine = ADP + protein N-phospho-L-histidine.</text>
        <dbReference type="EC" id="2.7.13.3"/>
    </reaction>
</comment>
<feature type="domain" description="Response regulatory" evidence="11">
    <location>
        <begin position="508"/>
        <end position="624"/>
    </location>
</feature>
<dbReference type="CDD" id="cd17546">
    <property type="entry name" value="REC_hyHK_CKI1_RcsC-like"/>
    <property type="match status" value="1"/>
</dbReference>
<evidence type="ECO:0000313" key="14">
    <source>
        <dbReference type="Proteomes" id="UP000698028"/>
    </source>
</evidence>
<sequence length="629" mass="68692">MTDAPFLGGAFEASFDCVVVADCDGRIVDINPAAVASFGHRRSAAIGRTIADLLVPPELSQLYQSEWTSFWTGEDSQVAGRHVRTEIVCADGGRVPVESSLGRVATDAGDFAIVSLRDVSKVAELEGEAKRTAQLFAAFTRNAPVGMYVKNGKGEYILVNERMARSFETTPEKIIGKTVRDMLPPGEAAMIEGYDREILTTRKTKAVVEKIEPLGEYEWTLVVRFPLETDDDPDMIGGFEIDVTPQKRAEEELARSRERLNQAERMTALGSLLAGVSHELNNPLAIVVGEATLLEEDAEGTEMEEGATRIRAAAERCARIVQSFLAMARQKPAERDKLGVNAIISAVMELTEYQMRANDISVERDLIDGLPRIHGDADQLQQVIINLLINAQQALQSQNPPRTIRVSTFAEGDQVAIRVEDNGPGIPDEVALRVFDPFFTTKPEGTGTGIGLSYSQGVIEAHGGTLELERDRDGASFLIRLPVNPDDQDSALDRSDAITKPGEQAQGRALVIDDEPDLAAAIARLLRREGFDTDVAHDGEKAVEYLEAKDYDLLLCDLRMPKMDGASIHGWLQANRPTLISRLGFVTGDTLSPAAVTFLDNARRPYIAKPVTREALGNLIAKLKQEAMV</sequence>
<keyword evidence="4" id="KW-0808">Transferase</keyword>
<evidence type="ECO:0000256" key="3">
    <source>
        <dbReference type="ARBA" id="ARBA00022553"/>
    </source>
</evidence>
<feature type="domain" description="Histidine kinase" evidence="10">
    <location>
        <begin position="275"/>
        <end position="485"/>
    </location>
</feature>
<evidence type="ECO:0000256" key="8">
    <source>
        <dbReference type="ARBA" id="ARBA00023012"/>
    </source>
</evidence>
<dbReference type="Pfam" id="PF08448">
    <property type="entry name" value="PAS_4"/>
    <property type="match status" value="2"/>
</dbReference>
<dbReference type="EMBL" id="JAHVAH010000001">
    <property type="protein sequence ID" value="MBW0144041.1"/>
    <property type="molecule type" value="Genomic_DNA"/>
</dbReference>
<dbReference type="InterPro" id="IPR013656">
    <property type="entry name" value="PAS_4"/>
</dbReference>
<evidence type="ECO:0000259" key="10">
    <source>
        <dbReference type="PROSITE" id="PS50109"/>
    </source>
</evidence>
<name>A0ABS6V3H0_9SPHN</name>
<keyword evidence="6" id="KW-0418">Kinase</keyword>
<evidence type="ECO:0000259" key="11">
    <source>
        <dbReference type="PROSITE" id="PS50110"/>
    </source>
</evidence>
<evidence type="ECO:0000256" key="5">
    <source>
        <dbReference type="ARBA" id="ARBA00022741"/>
    </source>
</evidence>
<dbReference type="Pfam" id="PF00512">
    <property type="entry name" value="HisKA"/>
    <property type="match status" value="1"/>
</dbReference>
<keyword evidence="3 9" id="KW-0597">Phosphoprotein</keyword>
<dbReference type="PROSITE" id="PS50109">
    <property type="entry name" value="HIS_KIN"/>
    <property type="match status" value="1"/>
</dbReference>
<evidence type="ECO:0000256" key="2">
    <source>
        <dbReference type="ARBA" id="ARBA00012438"/>
    </source>
</evidence>
<dbReference type="SMART" id="SM00388">
    <property type="entry name" value="HisKA"/>
    <property type="match status" value="1"/>
</dbReference>
<evidence type="ECO:0000256" key="9">
    <source>
        <dbReference type="PROSITE-ProRule" id="PRU00169"/>
    </source>
</evidence>
<dbReference type="CDD" id="cd00130">
    <property type="entry name" value="PAS"/>
    <property type="match status" value="2"/>
</dbReference>
<dbReference type="PANTHER" id="PTHR43065">
    <property type="entry name" value="SENSOR HISTIDINE KINASE"/>
    <property type="match status" value="1"/>
</dbReference>
<proteinExistence type="predicted"/>
<keyword evidence="8" id="KW-0902">Two-component regulatory system</keyword>
<feature type="domain" description="PAS" evidence="12">
    <location>
        <begin position="3"/>
        <end position="58"/>
    </location>
</feature>
<organism evidence="13 14">
    <name type="scientific">Sphingomicrobium clamense</name>
    <dbReference type="NCBI Taxonomy" id="2851013"/>
    <lineage>
        <taxon>Bacteria</taxon>
        <taxon>Pseudomonadati</taxon>
        <taxon>Pseudomonadota</taxon>
        <taxon>Alphaproteobacteria</taxon>
        <taxon>Sphingomonadales</taxon>
        <taxon>Sphingomonadaceae</taxon>
        <taxon>Sphingomicrobium</taxon>
    </lineage>
</organism>
<evidence type="ECO:0000256" key="1">
    <source>
        <dbReference type="ARBA" id="ARBA00000085"/>
    </source>
</evidence>
<dbReference type="CDD" id="cd00082">
    <property type="entry name" value="HisKA"/>
    <property type="match status" value="1"/>
</dbReference>
<gene>
    <name evidence="13" type="ORF">KTQ36_01865</name>
</gene>
<dbReference type="Proteomes" id="UP000698028">
    <property type="component" value="Unassembled WGS sequence"/>
</dbReference>
<comment type="caution">
    <text evidence="13">The sequence shown here is derived from an EMBL/GenBank/DDBJ whole genome shotgun (WGS) entry which is preliminary data.</text>
</comment>
<dbReference type="InterPro" id="IPR005467">
    <property type="entry name" value="His_kinase_dom"/>
</dbReference>
<reference evidence="13 14" key="1">
    <citation type="submission" date="2021-07" db="EMBL/GenBank/DDBJ databases">
        <title>The draft genome sequence of Sphingomicrobium sp. B8.</title>
        <authorList>
            <person name="Mu L."/>
        </authorList>
    </citation>
    <scope>NUCLEOTIDE SEQUENCE [LARGE SCALE GENOMIC DNA]</scope>
    <source>
        <strain evidence="13 14">B8</strain>
    </source>
</reference>
<dbReference type="PROSITE" id="PS50110">
    <property type="entry name" value="RESPONSE_REGULATORY"/>
    <property type="match status" value="1"/>
</dbReference>
<evidence type="ECO:0000256" key="4">
    <source>
        <dbReference type="ARBA" id="ARBA00022679"/>
    </source>
</evidence>
<dbReference type="InterPro" id="IPR000014">
    <property type="entry name" value="PAS"/>
</dbReference>
<keyword evidence="7" id="KW-0067">ATP-binding</keyword>
<feature type="domain" description="PAS" evidence="12">
    <location>
        <begin position="132"/>
        <end position="202"/>
    </location>
</feature>
<dbReference type="InterPro" id="IPR003594">
    <property type="entry name" value="HATPase_dom"/>
</dbReference>
<dbReference type="InterPro" id="IPR001789">
    <property type="entry name" value="Sig_transdc_resp-reg_receiver"/>
</dbReference>
<dbReference type="Pfam" id="PF00072">
    <property type="entry name" value="Response_reg"/>
    <property type="match status" value="1"/>
</dbReference>
<evidence type="ECO:0000256" key="6">
    <source>
        <dbReference type="ARBA" id="ARBA00022777"/>
    </source>
</evidence>
<dbReference type="PROSITE" id="PS50112">
    <property type="entry name" value="PAS"/>
    <property type="match status" value="2"/>
</dbReference>
<dbReference type="PANTHER" id="PTHR43065:SF10">
    <property type="entry name" value="PEROXIDE STRESS-ACTIVATED HISTIDINE KINASE MAK3"/>
    <property type="match status" value="1"/>
</dbReference>
<dbReference type="SMART" id="SM00448">
    <property type="entry name" value="REC"/>
    <property type="match status" value="1"/>
</dbReference>
<feature type="modified residue" description="4-aspartylphosphate" evidence="9">
    <location>
        <position position="557"/>
    </location>
</feature>
<protein>
    <recommendedName>
        <fullName evidence="2">histidine kinase</fullName>
        <ecNumber evidence="2">2.7.13.3</ecNumber>
    </recommendedName>
</protein>
<dbReference type="InterPro" id="IPR003661">
    <property type="entry name" value="HisK_dim/P_dom"/>
</dbReference>
<dbReference type="Pfam" id="PF02518">
    <property type="entry name" value="HATPase_c"/>
    <property type="match status" value="1"/>
</dbReference>
<evidence type="ECO:0000259" key="12">
    <source>
        <dbReference type="PROSITE" id="PS50112"/>
    </source>
</evidence>
<evidence type="ECO:0000313" key="13">
    <source>
        <dbReference type="EMBL" id="MBW0144041.1"/>
    </source>
</evidence>
<accession>A0ABS6V3H0</accession>
<dbReference type="NCBIfam" id="TIGR00229">
    <property type="entry name" value="sensory_box"/>
    <property type="match status" value="2"/>
</dbReference>
<dbReference type="EC" id="2.7.13.3" evidence="2"/>
<dbReference type="SMART" id="SM00387">
    <property type="entry name" value="HATPase_c"/>
    <property type="match status" value="1"/>
</dbReference>
<keyword evidence="5" id="KW-0547">Nucleotide-binding</keyword>
<keyword evidence="14" id="KW-1185">Reference proteome</keyword>
<dbReference type="SMART" id="SM00091">
    <property type="entry name" value="PAS"/>
    <property type="match status" value="2"/>
</dbReference>